<evidence type="ECO:0000256" key="11">
    <source>
        <dbReference type="ARBA" id="ARBA00023268"/>
    </source>
</evidence>
<keyword evidence="11" id="KW-0511">Multifunctional enzyme</keyword>
<dbReference type="SUPFAM" id="SSF48179">
    <property type="entry name" value="6-phosphogluconate dehydrogenase C-terminal domain-like"/>
    <property type="match status" value="2"/>
</dbReference>
<dbReference type="InterPro" id="IPR006176">
    <property type="entry name" value="3-OHacyl-CoA_DH_NAD-bd"/>
</dbReference>
<evidence type="ECO:0000313" key="16">
    <source>
        <dbReference type="EMBL" id="UTW03080.1"/>
    </source>
</evidence>
<dbReference type="NCBIfam" id="NF008727">
    <property type="entry name" value="PRK11730.1"/>
    <property type="match status" value="1"/>
</dbReference>
<dbReference type="Proteomes" id="UP001059950">
    <property type="component" value="Chromosome"/>
</dbReference>
<dbReference type="PROSITE" id="PS00166">
    <property type="entry name" value="ENOYL_COA_HYDRATASE"/>
    <property type="match status" value="1"/>
</dbReference>
<feature type="domain" description="3-hydroxyacyl-CoA dehydrogenase C-terminal" evidence="14">
    <location>
        <begin position="495"/>
        <end position="590"/>
    </location>
</feature>
<dbReference type="EMBL" id="CP073344">
    <property type="protein sequence ID" value="UTW03080.1"/>
    <property type="molecule type" value="Genomic_DNA"/>
</dbReference>
<dbReference type="InterPro" id="IPR036291">
    <property type="entry name" value="NAD(P)-bd_dom_sf"/>
</dbReference>
<dbReference type="PANTHER" id="PTHR43612">
    <property type="entry name" value="TRIFUNCTIONAL ENZYME SUBUNIT ALPHA"/>
    <property type="match status" value="1"/>
</dbReference>
<dbReference type="InterPro" id="IPR008927">
    <property type="entry name" value="6-PGluconate_DH-like_C_sf"/>
</dbReference>
<keyword evidence="7" id="KW-0560">Oxidoreductase</keyword>
<dbReference type="InterPro" id="IPR006180">
    <property type="entry name" value="3-OHacyl-CoA_DH_CS"/>
</dbReference>
<evidence type="ECO:0000259" key="14">
    <source>
        <dbReference type="Pfam" id="PF00725"/>
    </source>
</evidence>
<gene>
    <name evidence="16" type="primary">fadB</name>
    <name evidence="16" type="ORF">KDX31_17405</name>
</gene>
<comment type="catalytic activity">
    <reaction evidence="12">
        <text>a (3S)-3-hydroxyacyl-CoA + NAD(+) = a 3-oxoacyl-CoA + NADH + H(+)</text>
        <dbReference type="Rhea" id="RHEA:22432"/>
        <dbReference type="ChEBI" id="CHEBI:15378"/>
        <dbReference type="ChEBI" id="CHEBI:57318"/>
        <dbReference type="ChEBI" id="CHEBI:57540"/>
        <dbReference type="ChEBI" id="CHEBI:57945"/>
        <dbReference type="ChEBI" id="CHEBI:90726"/>
        <dbReference type="EC" id="1.1.1.35"/>
    </reaction>
</comment>
<evidence type="ECO:0000259" key="15">
    <source>
        <dbReference type="Pfam" id="PF02737"/>
    </source>
</evidence>
<keyword evidence="9" id="KW-0443">Lipid metabolism</keyword>
<dbReference type="PROSITE" id="PS00067">
    <property type="entry name" value="3HCDH"/>
    <property type="match status" value="1"/>
</dbReference>
<evidence type="ECO:0000256" key="10">
    <source>
        <dbReference type="ARBA" id="ARBA00023239"/>
    </source>
</evidence>
<dbReference type="SUPFAM" id="SSF52096">
    <property type="entry name" value="ClpP/crotonase"/>
    <property type="match status" value="1"/>
</dbReference>
<dbReference type="Gene3D" id="3.40.50.720">
    <property type="entry name" value="NAD(P)-binding Rossmann-like Domain"/>
    <property type="match status" value="1"/>
</dbReference>
<dbReference type="EC" id="4.2.1.17" evidence="4"/>
<evidence type="ECO:0000313" key="17">
    <source>
        <dbReference type="Proteomes" id="UP001059950"/>
    </source>
</evidence>
<comment type="similarity">
    <text evidence="3">In the N-terminal section; belongs to the enoyl-CoA hydratase/isomerase family.</text>
</comment>
<keyword evidence="10" id="KW-0456">Lyase</keyword>
<reference evidence="16" key="1">
    <citation type="submission" date="2021-04" db="EMBL/GenBank/DDBJ databases">
        <title>Oceanospirillales bacteria with DddD are important DMSP degraders in coastal seawater.</title>
        <authorList>
            <person name="Liu J."/>
        </authorList>
    </citation>
    <scope>NUCLEOTIDE SEQUENCE</scope>
    <source>
        <strain evidence="16">GY6</strain>
    </source>
</reference>
<dbReference type="InterPro" id="IPR006108">
    <property type="entry name" value="3HC_DH_C"/>
</dbReference>
<evidence type="ECO:0000256" key="2">
    <source>
        <dbReference type="ARBA" id="ARBA00007005"/>
    </source>
</evidence>
<proteinExistence type="inferred from homology"/>
<dbReference type="PANTHER" id="PTHR43612:SF3">
    <property type="entry name" value="TRIFUNCTIONAL ENZYME SUBUNIT ALPHA, MITOCHONDRIAL"/>
    <property type="match status" value="1"/>
</dbReference>
<name>A0ABY5GVF4_9GAMM</name>
<accession>A0ABY5GVF4</accession>
<dbReference type="InterPro" id="IPR029045">
    <property type="entry name" value="ClpP/crotonase-like_dom_sf"/>
</dbReference>
<dbReference type="Gene3D" id="3.90.226.10">
    <property type="entry name" value="2-enoyl-CoA Hydratase, Chain A, domain 1"/>
    <property type="match status" value="1"/>
</dbReference>
<evidence type="ECO:0000256" key="13">
    <source>
        <dbReference type="RuleBase" id="RU003707"/>
    </source>
</evidence>
<keyword evidence="8" id="KW-0520">NAD</keyword>
<keyword evidence="6" id="KW-0442">Lipid degradation</keyword>
<dbReference type="SUPFAM" id="SSF51735">
    <property type="entry name" value="NAD(P)-binding Rossmann-fold domains"/>
    <property type="match status" value="1"/>
</dbReference>
<dbReference type="Pfam" id="PF02737">
    <property type="entry name" value="3HCDH_N"/>
    <property type="match status" value="1"/>
</dbReference>
<protein>
    <recommendedName>
        <fullName evidence="4">enoyl-CoA hydratase</fullName>
        <ecNumber evidence="4">4.2.1.17</ecNumber>
    </recommendedName>
</protein>
<evidence type="ECO:0000256" key="5">
    <source>
        <dbReference type="ARBA" id="ARBA00022832"/>
    </source>
</evidence>
<comment type="similarity">
    <text evidence="13">Belongs to the enoyl-CoA hydratase/isomerase family.</text>
</comment>
<comment type="similarity">
    <text evidence="2">In the central section; belongs to the 3-hydroxyacyl-CoA dehydrogenase family.</text>
</comment>
<evidence type="ECO:0000256" key="7">
    <source>
        <dbReference type="ARBA" id="ARBA00023002"/>
    </source>
</evidence>
<dbReference type="InterPro" id="IPR050136">
    <property type="entry name" value="FA_oxidation_alpha_subunit"/>
</dbReference>
<evidence type="ECO:0000256" key="9">
    <source>
        <dbReference type="ARBA" id="ARBA00023098"/>
    </source>
</evidence>
<keyword evidence="17" id="KW-1185">Reference proteome</keyword>
<dbReference type="Pfam" id="PF00725">
    <property type="entry name" value="3HCDH"/>
    <property type="match status" value="2"/>
</dbReference>
<evidence type="ECO:0000256" key="1">
    <source>
        <dbReference type="ARBA" id="ARBA00005005"/>
    </source>
</evidence>
<dbReference type="Gene3D" id="1.10.1040.50">
    <property type="match status" value="1"/>
</dbReference>
<dbReference type="Pfam" id="PF00378">
    <property type="entry name" value="ECH_1"/>
    <property type="match status" value="1"/>
</dbReference>
<evidence type="ECO:0000256" key="8">
    <source>
        <dbReference type="ARBA" id="ARBA00023027"/>
    </source>
</evidence>
<keyword evidence="5" id="KW-0276">Fatty acid metabolism</keyword>
<organism evidence="16 17">
    <name type="scientific">Amphritea atlantica</name>
    <dbReference type="NCBI Taxonomy" id="355243"/>
    <lineage>
        <taxon>Bacteria</taxon>
        <taxon>Pseudomonadati</taxon>
        <taxon>Pseudomonadota</taxon>
        <taxon>Gammaproteobacteria</taxon>
        <taxon>Oceanospirillales</taxon>
        <taxon>Oceanospirillaceae</taxon>
        <taxon>Amphritea</taxon>
    </lineage>
</organism>
<dbReference type="CDD" id="cd06558">
    <property type="entry name" value="crotonase-like"/>
    <property type="match status" value="1"/>
</dbReference>
<evidence type="ECO:0000256" key="12">
    <source>
        <dbReference type="ARBA" id="ARBA00049556"/>
    </source>
</evidence>
<evidence type="ECO:0000256" key="6">
    <source>
        <dbReference type="ARBA" id="ARBA00022963"/>
    </source>
</evidence>
<dbReference type="InterPro" id="IPR018376">
    <property type="entry name" value="Enoyl-CoA_hyd/isom_CS"/>
</dbReference>
<comment type="pathway">
    <text evidence="1">Lipid metabolism; fatty acid beta-oxidation.</text>
</comment>
<feature type="domain" description="3-hydroxyacyl-CoA dehydrogenase C-terminal" evidence="14">
    <location>
        <begin position="625"/>
        <end position="690"/>
    </location>
</feature>
<sequence>MYKGQAVSLQNLGSGLVEMIFDLQDESVNTLNSVAQYELSKITALLAADDNIKGLLISSAKPAFIVGADITEFQQHFTLASEDLKDWINETHAIFCGIENLPYPTVAGVNGMALGGGFELALSADFRILADDAQIGLPEVNLGLCPGWGGTVRLSRLIGVDAALQWMLTGKPQTAASALELGAADKVVKTGSLRAEALNFLRDAIAGKQSAEQNRQRKQRPLLDCTAVQTELADLYEKYATKLVPNYPAAGEILNTVCKHAMLPFDAALKVETNAFTALAHSDAAKSLVGLFMNDQVLKKKSRAWCKKSDRVGKSAVLGAGIMGGGVAYQSASTGTPIVMKDIREEALELGLKTASKLLDRKIEKGQLDNAGKLAVMNAITPALDFSSFDDVDLVVEAVVENPSVKATVLTEVEAVVRETTVLASNTSTISIDTLAQSVQRPELFCGMHFFNPVSLMPLVEVIRGSKTSDQTIARTVSYATAMGKTPIVVNDCPGFLVNRILFPYFNAFNRLLINGVDFQRIDQVMEAFGWPMGPAYLADVVGIDTLVHADHVMQNGFPERMGHDDEVIAELLLAADCLGQKNSRGFYEYGVDENGHRYKKQADLALELITRHAKQAKEISDQEIVDRMMVPMCLEAVRCLADGIVETPAEVDMGLILGLGFPRFRGGALRFIDSIGLSEFAAMAQAYSQHGALYTLPATFKDMQDRAQSFY</sequence>
<dbReference type="InterPro" id="IPR001753">
    <property type="entry name" value="Enoyl-CoA_hydra/iso"/>
</dbReference>
<evidence type="ECO:0000256" key="4">
    <source>
        <dbReference type="ARBA" id="ARBA00012076"/>
    </source>
</evidence>
<feature type="domain" description="3-hydroxyacyl-CoA dehydrogenase NAD binding" evidence="15">
    <location>
        <begin position="316"/>
        <end position="493"/>
    </location>
</feature>
<evidence type="ECO:0000256" key="3">
    <source>
        <dbReference type="ARBA" id="ARBA00008750"/>
    </source>
</evidence>